<proteinExistence type="predicted"/>
<organism evidence="1 2">
    <name type="scientific">Vibrio zhanjiangensis</name>
    <dbReference type="NCBI Taxonomy" id="1046128"/>
    <lineage>
        <taxon>Bacteria</taxon>
        <taxon>Pseudomonadati</taxon>
        <taxon>Pseudomonadota</taxon>
        <taxon>Gammaproteobacteria</taxon>
        <taxon>Vibrionales</taxon>
        <taxon>Vibrionaceae</taxon>
        <taxon>Vibrio</taxon>
    </lineage>
</organism>
<keyword evidence="2" id="KW-1185">Reference proteome</keyword>
<name>A0ABQ6F536_9VIBR</name>
<protein>
    <recommendedName>
        <fullName evidence="3">Type III secretion protein</fullName>
    </recommendedName>
</protein>
<evidence type="ECO:0000313" key="1">
    <source>
        <dbReference type="EMBL" id="GLT19980.1"/>
    </source>
</evidence>
<evidence type="ECO:0008006" key="3">
    <source>
        <dbReference type="Google" id="ProtNLM"/>
    </source>
</evidence>
<dbReference type="EMBL" id="BSPW01000089">
    <property type="protein sequence ID" value="GLT19980.1"/>
    <property type="molecule type" value="Genomic_DNA"/>
</dbReference>
<accession>A0ABQ6F536</accession>
<reference evidence="2" key="1">
    <citation type="journal article" date="2019" name="Int. J. Syst. Evol. Microbiol.">
        <title>The Global Catalogue of Microorganisms (GCM) 10K type strain sequencing project: providing services to taxonomists for standard genome sequencing and annotation.</title>
        <authorList>
            <consortium name="The Broad Institute Genomics Platform"/>
            <consortium name="The Broad Institute Genome Sequencing Center for Infectious Disease"/>
            <person name="Wu L."/>
            <person name="Ma J."/>
        </authorList>
    </citation>
    <scope>NUCLEOTIDE SEQUENCE [LARGE SCALE GENOMIC DNA]</scope>
    <source>
        <strain evidence="2">NBRC 108723</strain>
    </source>
</reference>
<dbReference type="RefSeq" id="WP_284193814.1">
    <property type="nucleotide sequence ID" value="NZ_BSPW01000089.1"/>
</dbReference>
<dbReference type="Proteomes" id="UP001157138">
    <property type="component" value="Unassembled WGS sequence"/>
</dbReference>
<evidence type="ECO:0000313" key="2">
    <source>
        <dbReference type="Proteomes" id="UP001157138"/>
    </source>
</evidence>
<comment type="caution">
    <text evidence="1">The sequence shown here is derived from an EMBL/GenBank/DDBJ whole genome shotgun (WGS) entry which is preliminary data.</text>
</comment>
<sequence length="129" mass="15075">MFERLLAMGYIDTTDLPSNSHWQARCAGRLACWLTSEHYFTFGIMITPPTHRSWSMQATLVLAAFEQGWDCALEKRGDEWILWSYYSNELDDDTLTSSIQLQLALARYLERDMLKIAPANKPRVWRKKL</sequence>
<gene>
    <name evidence="1" type="ORF">GCM10007938_37630</name>
</gene>